<evidence type="ECO:0000313" key="2">
    <source>
        <dbReference type="EMBL" id="VTR90876.1"/>
    </source>
</evidence>
<organism evidence="2 3">
    <name type="scientific">Gemmata massiliana</name>
    <dbReference type="NCBI Taxonomy" id="1210884"/>
    <lineage>
        <taxon>Bacteria</taxon>
        <taxon>Pseudomonadati</taxon>
        <taxon>Planctomycetota</taxon>
        <taxon>Planctomycetia</taxon>
        <taxon>Gemmatales</taxon>
        <taxon>Gemmataceae</taxon>
        <taxon>Gemmata</taxon>
    </lineage>
</organism>
<keyword evidence="3" id="KW-1185">Reference proteome</keyword>
<gene>
    <name evidence="2" type="ORF">SOIL9_68380</name>
</gene>
<dbReference type="KEGG" id="gms:SOIL9_68380"/>
<protein>
    <submittedName>
        <fullName evidence="2">Uncharacterized protein</fullName>
    </submittedName>
</protein>
<keyword evidence="1" id="KW-0472">Membrane</keyword>
<sequence length="255" mass="28769">MTEETTLRLRLQTVAAYRELRRNVQKSGRENIIFALVMAGIAYFLHTNGAVFGSLIFYAVLIVGELLVGLIKWALPSAECMILDGFILLAFAGYNFWLQFERLQGGGQPGTSGIFFGLLMLYFAFGRFKTYATLRRLFAERPAPEHIAWFDDLVRDILTSDPHADQLALDLPTTPHWRVKLLGSTAFFVANNGGSVWVVGPDDFVLVREKHDRGGGRRKALLRIYGDAYPEFTLDDVSWANYARWMDEFAAPHPA</sequence>
<reference evidence="2 3" key="1">
    <citation type="submission" date="2019-05" db="EMBL/GenBank/DDBJ databases">
        <authorList>
            <consortium name="Science for Life Laboratories"/>
        </authorList>
    </citation>
    <scope>NUCLEOTIDE SEQUENCE [LARGE SCALE GENOMIC DNA]</scope>
    <source>
        <strain evidence="2">Soil9</strain>
    </source>
</reference>
<dbReference type="Proteomes" id="UP000464178">
    <property type="component" value="Chromosome"/>
</dbReference>
<feature type="transmembrane region" description="Helical" evidence="1">
    <location>
        <begin position="82"/>
        <end position="100"/>
    </location>
</feature>
<dbReference type="RefSeq" id="WP_162665952.1">
    <property type="nucleotide sequence ID" value="NZ_LR593886.1"/>
</dbReference>
<keyword evidence="1" id="KW-1133">Transmembrane helix</keyword>
<proteinExistence type="predicted"/>
<accession>A0A6P2CRD1</accession>
<evidence type="ECO:0000313" key="3">
    <source>
        <dbReference type="Proteomes" id="UP000464178"/>
    </source>
</evidence>
<keyword evidence="1" id="KW-0812">Transmembrane</keyword>
<feature type="transmembrane region" description="Helical" evidence="1">
    <location>
        <begin position="106"/>
        <end position="125"/>
    </location>
</feature>
<feature type="transmembrane region" description="Helical" evidence="1">
    <location>
        <begin position="31"/>
        <end position="49"/>
    </location>
</feature>
<name>A0A6P2CRD1_9BACT</name>
<dbReference type="EMBL" id="LR593886">
    <property type="protein sequence ID" value="VTR90876.1"/>
    <property type="molecule type" value="Genomic_DNA"/>
</dbReference>
<evidence type="ECO:0000256" key="1">
    <source>
        <dbReference type="SAM" id="Phobius"/>
    </source>
</evidence>
<dbReference type="AlphaFoldDB" id="A0A6P2CRD1"/>
<feature type="transmembrane region" description="Helical" evidence="1">
    <location>
        <begin position="55"/>
        <end position="75"/>
    </location>
</feature>